<feature type="compositionally biased region" description="Basic and acidic residues" evidence="1">
    <location>
        <begin position="43"/>
        <end position="56"/>
    </location>
</feature>
<feature type="region of interest" description="Disordered" evidence="1">
    <location>
        <begin position="37"/>
        <end position="56"/>
    </location>
</feature>
<evidence type="ECO:0000313" key="3">
    <source>
        <dbReference type="WBParaSite" id="ALUE_0000637401-mRNA-1"/>
    </source>
</evidence>
<evidence type="ECO:0000313" key="2">
    <source>
        <dbReference type="Proteomes" id="UP000036681"/>
    </source>
</evidence>
<feature type="compositionally biased region" description="Low complexity" evidence="1">
    <location>
        <begin position="261"/>
        <end position="276"/>
    </location>
</feature>
<proteinExistence type="predicted"/>
<protein>
    <submittedName>
        <fullName evidence="3">Uncharacterized protein</fullName>
    </submittedName>
</protein>
<feature type="compositionally biased region" description="Basic and acidic residues" evidence="1">
    <location>
        <begin position="343"/>
        <end position="356"/>
    </location>
</feature>
<organism evidence="2 3">
    <name type="scientific">Ascaris lumbricoides</name>
    <name type="common">Giant roundworm</name>
    <dbReference type="NCBI Taxonomy" id="6252"/>
    <lineage>
        <taxon>Eukaryota</taxon>
        <taxon>Metazoa</taxon>
        <taxon>Ecdysozoa</taxon>
        <taxon>Nematoda</taxon>
        <taxon>Chromadorea</taxon>
        <taxon>Rhabditida</taxon>
        <taxon>Spirurina</taxon>
        <taxon>Ascaridomorpha</taxon>
        <taxon>Ascaridoidea</taxon>
        <taxon>Ascarididae</taxon>
        <taxon>Ascaris</taxon>
    </lineage>
</organism>
<dbReference type="WBParaSite" id="ALUE_0000637401-mRNA-1">
    <property type="protein sequence ID" value="ALUE_0000637401-mRNA-1"/>
    <property type="gene ID" value="ALUE_0000637401"/>
</dbReference>
<name>A0A9J2PAE4_ASCLU</name>
<accession>A0A9J2PAE4</accession>
<reference evidence="3" key="1">
    <citation type="submission" date="2023-03" db="UniProtKB">
        <authorList>
            <consortium name="WormBaseParasite"/>
        </authorList>
    </citation>
    <scope>IDENTIFICATION</scope>
</reference>
<feature type="region of interest" description="Disordered" evidence="1">
    <location>
        <begin position="331"/>
        <end position="429"/>
    </location>
</feature>
<sequence>MDPIPCPFAFIESGSVTDGRCSKCVVFYRAKLHDSGQGMSQREQGETEMNPRSKEKCDEEKADGFQTFRPRRKWNAARHVDYYKFTLIEGCALAKNMRELARHLLSQLHLAFGLPFNPRISLTVSFLLPELFGEEHGTFWSVRALGFVLCVFFWYHCCFLDFIIGFREKGASSGATNANCSISRPTDPHISDDSGAGIKEGSDGLSGFLRRPPFSSVTSAFEGKRERVSTSATCMPSHTNSPHSAKSFAVRKQKVPYDVPSGDPGEAAGASGAASGKRTEVPPPVASRRETANAWSRGPPSSLYLAPDLQHASSLKSWNCSNCVQHHDRMEDDFPPLQTNSGTRKDVRGVEVHEKTGPAVSNSSPSEEGAGCGISSASNDSRSDLKESPVTQPLALKKSSSARNDCMIDLKESPNTQPSALKKSEGNSTSDYVMSSDILQLVNVGLCVVSNWQPRWHHAQFAATGAASPTSTSVAPKKFTVGGSDLPEFNGASRFSSHISCKKDSGDVPAPQTDNVALCTAAAITDERLLDATSCGKDEVTAPEGDGTADCNFDEPPHGEQLHVTRMGAVPLVLILDESLQSAVVAASGAAIGRTATSSGKPSISVLAACPHCRDSFGTGNMPWLLAQALAVPASSNDNTVTNQQQPSLVQQAPVWVPHSNEQAGMGSATPPVQPLTATMPITAGAAASVARPPPRFQAPVSVPCSWHQPALTPTAPEVSAALPAALYAAGAAVSPTQPPLPQGLVPVPYSYYQTASTPLAQPTQPFSAEAPYTVGTPVGLTQPPSPSHAPAPVLYPYYQAGMTPSVPPPLTVASFNSDACVGPMELPAPQALAAMSYSYYQAVGPAVPPASASASFTPVAPVDAMELPPPPQAPTAISYSYYQPEVGPSVLHASASASFTPVAPVGTTQLPLPPQVCISSTLIIAVTDRDFATSSSWTQLYSPDLKYGDWVTGKDVKDGIPLFSSYGRWV</sequence>
<dbReference type="AlphaFoldDB" id="A0A9J2PAE4"/>
<feature type="compositionally biased region" description="Polar residues" evidence="1">
    <location>
        <begin position="229"/>
        <end position="244"/>
    </location>
</feature>
<keyword evidence="2" id="KW-1185">Reference proteome</keyword>
<feature type="region of interest" description="Disordered" evidence="1">
    <location>
        <begin position="229"/>
        <end position="299"/>
    </location>
</feature>
<evidence type="ECO:0000256" key="1">
    <source>
        <dbReference type="SAM" id="MobiDB-lite"/>
    </source>
</evidence>
<dbReference type="Proteomes" id="UP000036681">
    <property type="component" value="Unplaced"/>
</dbReference>